<feature type="region of interest" description="Disordered" evidence="1">
    <location>
        <begin position="79"/>
        <end position="283"/>
    </location>
</feature>
<feature type="region of interest" description="Disordered" evidence="1">
    <location>
        <begin position="19"/>
        <end position="62"/>
    </location>
</feature>
<dbReference type="AlphaFoldDB" id="A0AAX6RXZ6"/>
<dbReference type="GeneID" id="110346049"/>
<feature type="compositionally biased region" description="Basic and acidic residues" evidence="1">
    <location>
        <begin position="199"/>
        <end position="222"/>
    </location>
</feature>
<name>A0AAX6RXZ6_HETGA</name>
<keyword evidence="2" id="KW-1185">Reference proteome</keyword>
<dbReference type="Proteomes" id="UP000694906">
    <property type="component" value="Unplaced"/>
</dbReference>
<gene>
    <name evidence="3" type="primary">LOC110346049</name>
</gene>
<evidence type="ECO:0000313" key="3">
    <source>
        <dbReference type="RefSeq" id="XP_021101376.1"/>
    </source>
</evidence>
<organism evidence="2 3">
    <name type="scientific">Heterocephalus glaber</name>
    <name type="common">Naked mole rat</name>
    <dbReference type="NCBI Taxonomy" id="10181"/>
    <lineage>
        <taxon>Eukaryota</taxon>
        <taxon>Metazoa</taxon>
        <taxon>Chordata</taxon>
        <taxon>Craniata</taxon>
        <taxon>Vertebrata</taxon>
        <taxon>Euteleostomi</taxon>
        <taxon>Mammalia</taxon>
        <taxon>Eutheria</taxon>
        <taxon>Euarchontoglires</taxon>
        <taxon>Glires</taxon>
        <taxon>Rodentia</taxon>
        <taxon>Hystricomorpha</taxon>
        <taxon>Bathyergidae</taxon>
        <taxon>Heterocephalus</taxon>
    </lineage>
</organism>
<reference evidence="3" key="1">
    <citation type="submission" date="2025-08" db="UniProtKB">
        <authorList>
            <consortium name="RefSeq"/>
        </authorList>
    </citation>
    <scope>IDENTIFICATION</scope>
</reference>
<evidence type="ECO:0000256" key="1">
    <source>
        <dbReference type="SAM" id="MobiDB-lite"/>
    </source>
</evidence>
<feature type="region of interest" description="Disordered" evidence="1">
    <location>
        <begin position="321"/>
        <end position="344"/>
    </location>
</feature>
<protein>
    <submittedName>
        <fullName evidence="3">Uncharacterized protein LOC110346049</fullName>
    </submittedName>
</protein>
<feature type="compositionally biased region" description="Gly residues" evidence="1">
    <location>
        <begin position="102"/>
        <end position="112"/>
    </location>
</feature>
<accession>A0AAX6RXZ6</accession>
<sequence>MFPPRLPSEEINTRALSILSLSVPRTPPQQHSGLGHRNPKAPLPSNPAGLSPSPGKVRSGIPCPGLSLLELGWNPSFRPPPSDLGRGPGPSALTCGFRWPRGGEGSGGGGGSATLKRRFGHLGERSALQPGASQQGRDLAGSPGPRAPRVRGDTGEQPPLHTSGFACRGRQAAGVGVGGGAGPRPRGVTLSGCGRRGRLREQQRTEARASESLESLRKEGARPRGGGAAGTSEERRPRPGPPRLRSELRNAPPQTSRGPSRLGSRRPAPHAQTGTGPELRPASPCFAAGLRLAPPGCQLQPHPRSRVRGLSLRLPGIQTCSSPWHPDGDGVRNGATKNKTKTSGRAWGARLREEDGLPGQPGLQGECKACLTYTARPCVKKQQEPGVVAHACSSSTGEAEAGGSL</sequence>
<dbReference type="RefSeq" id="XP_021101376.1">
    <property type="nucleotide sequence ID" value="XM_021245717.1"/>
</dbReference>
<proteinExistence type="predicted"/>
<evidence type="ECO:0000313" key="2">
    <source>
        <dbReference type="Proteomes" id="UP000694906"/>
    </source>
</evidence>